<dbReference type="Proteomes" id="UP001497472">
    <property type="component" value="Unassembled WGS sequence"/>
</dbReference>
<protein>
    <submittedName>
        <fullName evidence="2">Uncharacterized protein</fullName>
    </submittedName>
</protein>
<feature type="compositionally biased region" description="Low complexity" evidence="1">
    <location>
        <begin position="29"/>
        <end position="39"/>
    </location>
</feature>
<organism evidence="2 3">
    <name type="scientific">Leptosia nina</name>
    <dbReference type="NCBI Taxonomy" id="320188"/>
    <lineage>
        <taxon>Eukaryota</taxon>
        <taxon>Metazoa</taxon>
        <taxon>Ecdysozoa</taxon>
        <taxon>Arthropoda</taxon>
        <taxon>Hexapoda</taxon>
        <taxon>Insecta</taxon>
        <taxon>Pterygota</taxon>
        <taxon>Neoptera</taxon>
        <taxon>Endopterygota</taxon>
        <taxon>Lepidoptera</taxon>
        <taxon>Glossata</taxon>
        <taxon>Ditrysia</taxon>
        <taxon>Papilionoidea</taxon>
        <taxon>Pieridae</taxon>
        <taxon>Pierinae</taxon>
        <taxon>Leptosia</taxon>
    </lineage>
</organism>
<feature type="region of interest" description="Disordered" evidence="1">
    <location>
        <begin position="1"/>
        <end position="52"/>
    </location>
</feature>
<evidence type="ECO:0000256" key="1">
    <source>
        <dbReference type="SAM" id="MobiDB-lite"/>
    </source>
</evidence>
<evidence type="ECO:0000313" key="3">
    <source>
        <dbReference type="Proteomes" id="UP001497472"/>
    </source>
</evidence>
<reference evidence="2 3" key="1">
    <citation type="submission" date="2023-11" db="EMBL/GenBank/DDBJ databases">
        <authorList>
            <person name="Okamura Y."/>
        </authorList>
    </citation>
    <scope>NUCLEOTIDE SEQUENCE [LARGE SCALE GENOMIC DNA]</scope>
</reference>
<gene>
    <name evidence="2" type="ORF">LNINA_LOCUS13282</name>
</gene>
<name>A0AAV1K143_9NEOP</name>
<proteinExistence type="predicted"/>
<dbReference type="AlphaFoldDB" id="A0AAV1K143"/>
<accession>A0AAV1K143</accession>
<sequence length="105" mass="11277">MSEGNTSSSDSDDSAFTKVNNKRKKKRSAPQALQASPPAKRIPAPVAPSSGLKPLMSLVIEPPSLSVELPTPSVAPQRGPKLPPPVIIHDKAVRLRSPARWPREK</sequence>
<comment type="caution">
    <text evidence="2">The sequence shown here is derived from an EMBL/GenBank/DDBJ whole genome shotgun (WGS) entry which is preliminary data.</text>
</comment>
<dbReference type="EMBL" id="CAVLEF010000278">
    <property type="protein sequence ID" value="CAK1554361.1"/>
    <property type="molecule type" value="Genomic_DNA"/>
</dbReference>
<evidence type="ECO:0000313" key="2">
    <source>
        <dbReference type="EMBL" id="CAK1554361.1"/>
    </source>
</evidence>
<keyword evidence="3" id="KW-1185">Reference proteome</keyword>